<dbReference type="GO" id="GO:0019894">
    <property type="term" value="F:kinesin binding"/>
    <property type="evidence" value="ECO:0007669"/>
    <property type="project" value="TreeGrafter"/>
</dbReference>
<dbReference type="Pfam" id="PF13374">
    <property type="entry name" value="TPR_10"/>
    <property type="match status" value="1"/>
</dbReference>
<evidence type="ECO:0000256" key="3">
    <source>
        <dbReference type="ARBA" id="ARBA00022737"/>
    </source>
</evidence>
<dbReference type="VEuPathDB" id="FungiDB:FFUJ_09262"/>
<dbReference type="GO" id="GO:0005737">
    <property type="term" value="C:cytoplasm"/>
    <property type="evidence" value="ECO:0007669"/>
    <property type="project" value="UniProtKB-SubCell"/>
</dbReference>
<gene>
    <name evidence="5" type="ORF">FFUJ_09262</name>
</gene>
<dbReference type="InterPro" id="IPR011990">
    <property type="entry name" value="TPR-like_helical_dom_sf"/>
</dbReference>
<name>S0EJW1_GIBF5</name>
<dbReference type="Gene3D" id="1.25.40.10">
    <property type="entry name" value="Tetratricopeptide repeat domain"/>
    <property type="match status" value="1"/>
</dbReference>
<accession>S0EJW1</accession>
<reference evidence="6" key="1">
    <citation type="journal article" date="2013" name="PLoS Pathog.">
        <title>Deciphering the cryptic genome: genome-wide analyses of the rice pathogen Fusarium fujikuroi reveal complex regulation of secondary metabolism and novel metabolites.</title>
        <authorList>
            <person name="Wiemann P."/>
            <person name="Sieber C.M."/>
            <person name="von Bargen K.W."/>
            <person name="Studt L."/>
            <person name="Niehaus E.M."/>
            <person name="Espino J.J."/>
            <person name="Huss K."/>
            <person name="Michielse C.B."/>
            <person name="Albermann S."/>
            <person name="Wagner D."/>
            <person name="Bergner S.V."/>
            <person name="Connolly L.R."/>
            <person name="Fischer A."/>
            <person name="Reuter G."/>
            <person name="Kleigrewe K."/>
            <person name="Bald T."/>
            <person name="Wingfield B.D."/>
            <person name="Ophir R."/>
            <person name="Freeman S."/>
            <person name="Hippler M."/>
            <person name="Smith K.M."/>
            <person name="Brown D.W."/>
            <person name="Proctor R.H."/>
            <person name="Munsterkotter M."/>
            <person name="Freitag M."/>
            <person name="Humpf H.U."/>
            <person name="Guldener U."/>
            <person name="Tudzynski B."/>
        </authorList>
    </citation>
    <scope>NUCLEOTIDE SEQUENCE [LARGE SCALE GENOMIC DNA]</scope>
    <source>
        <strain evidence="6">CBS 195.34 / IMI 58289 / NRRL A-6831</strain>
    </source>
</reference>
<dbReference type="HOGENOM" id="CLU_748114_0_0_1"/>
<evidence type="ECO:0000313" key="6">
    <source>
        <dbReference type="Proteomes" id="UP000016800"/>
    </source>
</evidence>
<keyword evidence="6" id="KW-1185">Reference proteome</keyword>
<evidence type="ECO:0000313" key="5">
    <source>
        <dbReference type="EMBL" id="CCT74152.1"/>
    </source>
</evidence>
<dbReference type="PANTHER" id="PTHR45783">
    <property type="entry name" value="KINESIN LIGHT CHAIN"/>
    <property type="match status" value="1"/>
</dbReference>
<protein>
    <recommendedName>
        <fullName evidence="7">Kinesin light chain</fullName>
    </recommendedName>
</protein>
<evidence type="ECO:0000256" key="4">
    <source>
        <dbReference type="ARBA" id="ARBA00022803"/>
    </source>
</evidence>
<evidence type="ECO:0000256" key="1">
    <source>
        <dbReference type="ARBA" id="ARBA00004496"/>
    </source>
</evidence>
<evidence type="ECO:0000256" key="2">
    <source>
        <dbReference type="ARBA" id="ARBA00022490"/>
    </source>
</evidence>
<evidence type="ECO:0008006" key="7">
    <source>
        <dbReference type="Google" id="ProtNLM"/>
    </source>
</evidence>
<proteinExistence type="predicted"/>
<dbReference type="GO" id="GO:0007018">
    <property type="term" value="P:microtubule-based movement"/>
    <property type="evidence" value="ECO:0007669"/>
    <property type="project" value="TreeGrafter"/>
</dbReference>
<dbReference type="STRING" id="1279085.S0EJW1"/>
<comment type="subcellular location">
    <subcellularLocation>
        <location evidence="1">Cytoplasm</location>
    </subcellularLocation>
</comment>
<dbReference type="EMBL" id="HF679031">
    <property type="protein sequence ID" value="CCT74152.1"/>
    <property type="molecule type" value="Genomic_DNA"/>
</dbReference>
<dbReference type="Pfam" id="PF13424">
    <property type="entry name" value="TPR_12"/>
    <property type="match status" value="1"/>
</dbReference>
<sequence>MIITDIFDYVPSSCAGSTLQISYDEDILDITYNEAFRLFEIVQNQEVSEAGISSIGYPAWSSYPSRGHEDLGYMDTIYPGDEPDCLRYSVWSCTHIHQVDIRSNDQDTEKGGNFNFDMPKSLQEAVRIISLSKDRILKTGAALGSKSSIQADRAGAGSIQNVSYGLTSTNTTVECLLNNFMQEVGAQYMRYLSHTLRLCKLAYNQEEIQIEAEFLTLLSGHFYKKQAWQDIEVVAKEAFELRIDVLGDTLWSMGNLASSFYGKTRYGEAEEIFDRQLKLRGAVLGSEHAHIVWSMSSLMATYGMRGPYIEAENIFLSMISFQRRTLIERHPDTIISFCNLAATCHSQGHYDEAETLLTSASALSTTKYIR</sequence>
<dbReference type="RefSeq" id="XP_023436230.1">
    <property type="nucleotide sequence ID" value="XM_023568855.1"/>
</dbReference>
<dbReference type="InterPro" id="IPR002151">
    <property type="entry name" value="Kinesin_light"/>
</dbReference>
<dbReference type="SUPFAM" id="SSF48452">
    <property type="entry name" value="TPR-like"/>
    <property type="match status" value="1"/>
</dbReference>
<dbReference type="GO" id="GO:0005871">
    <property type="term" value="C:kinesin complex"/>
    <property type="evidence" value="ECO:0007669"/>
    <property type="project" value="InterPro"/>
</dbReference>
<keyword evidence="4" id="KW-0802">TPR repeat</keyword>
<dbReference type="PANTHER" id="PTHR45783:SF3">
    <property type="entry name" value="KINESIN LIGHT CHAIN"/>
    <property type="match status" value="1"/>
</dbReference>
<dbReference type="Proteomes" id="UP000016800">
    <property type="component" value="Chromosome IX"/>
</dbReference>
<keyword evidence="2" id="KW-0963">Cytoplasm</keyword>
<dbReference type="GeneID" id="35402731"/>
<keyword evidence="3" id="KW-0677">Repeat</keyword>
<organism evidence="5 6">
    <name type="scientific">Gibberella fujikuroi (strain CBS 195.34 / IMI 58289 / NRRL A-6831)</name>
    <name type="common">Bakanae and foot rot disease fungus</name>
    <name type="synonym">Fusarium fujikuroi</name>
    <dbReference type="NCBI Taxonomy" id="1279085"/>
    <lineage>
        <taxon>Eukaryota</taxon>
        <taxon>Fungi</taxon>
        <taxon>Dikarya</taxon>
        <taxon>Ascomycota</taxon>
        <taxon>Pezizomycotina</taxon>
        <taxon>Sordariomycetes</taxon>
        <taxon>Hypocreomycetidae</taxon>
        <taxon>Hypocreales</taxon>
        <taxon>Nectriaceae</taxon>
        <taxon>Fusarium</taxon>
        <taxon>Fusarium fujikuroi species complex</taxon>
    </lineage>
</organism>
<dbReference type="AlphaFoldDB" id="S0EJW1"/>